<dbReference type="InterPro" id="IPR016181">
    <property type="entry name" value="Acyl_CoA_acyltransferase"/>
</dbReference>
<dbReference type="GO" id="GO:0008999">
    <property type="term" value="F:protein-N-terminal-alanine acetyltransferase activity"/>
    <property type="evidence" value="ECO:0007669"/>
    <property type="project" value="UniProtKB-EC"/>
</dbReference>
<evidence type="ECO:0000313" key="8">
    <source>
        <dbReference type="Proteomes" id="UP000269883"/>
    </source>
</evidence>
<comment type="function">
    <text evidence="5">Acetylates the N-terminal alanine of ribosomal protein bS18.</text>
</comment>
<name>A0A2Z6AWS4_9BACT</name>
<dbReference type="NCBIfam" id="TIGR01575">
    <property type="entry name" value="rimI"/>
    <property type="match status" value="1"/>
</dbReference>
<gene>
    <name evidence="7" type="ORF">DFE_0922</name>
</gene>
<evidence type="ECO:0000256" key="4">
    <source>
        <dbReference type="ARBA" id="ARBA00023315"/>
    </source>
</evidence>
<dbReference type="EMBL" id="AP017378">
    <property type="protein sequence ID" value="BBD07648.1"/>
    <property type="molecule type" value="Genomic_DNA"/>
</dbReference>
<sequence>MIEELTFHRLGIQDLADLVVLEQQCFSAPWKEEQFLLGLEREVFKVFGLKDGDELVAYCSFYHVVDEMEILNIAVVPERRRHGAGRRLLSLVLQICLKMGIQNGHLEVRVGNVAARALYASFGFQEIGVRKGYYPDNGEDAILMRLDLENLSGA</sequence>
<keyword evidence="4" id="KW-0012">Acyltransferase</keyword>
<evidence type="ECO:0000256" key="3">
    <source>
        <dbReference type="ARBA" id="ARBA00022679"/>
    </source>
</evidence>
<dbReference type="InterPro" id="IPR050680">
    <property type="entry name" value="YpeA/RimI_acetyltransf"/>
</dbReference>
<evidence type="ECO:0000313" key="7">
    <source>
        <dbReference type="EMBL" id="BBD07648.1"/>
    </source>
</evidence>
<dbReference type="PANTHER" id="PTHR43420:SF44">
    <property type="entry name" value="ACETYLTRANSFERASE YPEA"/>
    <property type="match status" value="1"/>
</dbReference>
<evidence type="ECO:0000256" key="2">
    <source>
        <dbReference type="ARBA" id="ARBA00022490"/>
    </source>
</evidence>
<dbReference type="PROSITE" id="PS51186">
    <property type="entry name" value="GNAT"/>
    <property type="match status" value="1"/>
</dbReference>
<evidence type="ECO:0000256" key="5">
    <source>
        <dbReference type="RuleBase" id="RU363094"/>
    </source>
</evidence>
<dbReference type="PANTHER" id="PTHR43420">
    <property type="entry name" value="ACETYLTRANSFERASE"/>
    <property type="match status" value="1"/>
</dbReference>
<comment type="catalytic activity">
    <reaction evidence="5">
        <text>N-terminal L-alanyl-[ribosomal protein bS18] + acetyl-CoA = N-terminal N(alpha)-acetyl-L-alanyl-[ribosomal protein bS18] + CoA + H(+)</text>
        <dbReference type="Rhea" id="RHEA:43756"/>
        <dbReference type="Rhea" id="RHEA-COMP:10676"/>
        <dbReference type="Rhea" id="RHEA-COMP:10677"/>
        <dbReference type="ChEBI" id="CHEBI:15378"/>
        <dbReference type="ChEBI" id="CHEBI:57287"/>
        <dbReference type="ChEBI" id="CHEBI:57288"/>
        <dbReference type="ChEBI" id="CHEBI:64718"/>
        <dbReference type="ChEBI" id="CHEBI:83683"/>
        <dbReference type="EC" id="2.3.1.266"/>
    </reaction>
</comment>
<dbReference type="RefSeq" id="WP_172961637.1">
    <property type="nucleotide sequence ID" value="NZ_AP017378.1"/>
</dbReference>
<dbReference type="InterPro" id="IPR000182">
    <property type="entry name" value="GNAT_dom"/>
</dbReference>
<keyword evidence="3 7" id="KW-0808">Transferase</keyword>
<dbReference type="InterPro" id="IPR006464">
    <property type="entry name" value="AcTrfase_RimI/Ard1"/>
</dbReference>
<keyword evidence="8" id="KW-1185">Reference proteome</keyword>
<dbReference type="Pfam" id="PF00583">
    <property type="entry name" value="Acetyltransf_1"/>
    <property type="match status" value="1"/>
</dbReference>
<reference evidence="7 8" key="1">
    <citation type="journal article" date="2018" name="Sci. Adv.">
        <title>Multi-heme cytochromes provide a pathway for survival in energy-limited environments.</title>
        <authorList>
            <person name="Deng X."/>
            <person name="Dohmae N."/>
            <person name="Nealson K.H."/>
            <person name="Hashimoto K."/>
            <person name="Okamoto A."/>
        </authorList>
    </citation>
    <scope>NUCLEOTIDE SEQUENCE [LARGE SCALE GENOMIC DNA]</scope>
    <source>
        <strain evidence="7 8">IS5</strain>
    </source>
</reference>
<feature type="domain" description="N-acetyltransferase" evidence="6">
    <location>
        <begin position="5"/>
        <end position="149"/>
    </location>
</feature>
<dbReference type="SUPFAM" id="SSF55729">
    <property type="entry name" value="Acyl-CoA N-acyltransferases (Nat)"/>
    <property type="match status" value="1"/>
</dbReference>
<dbReference type="Proteomes" id="UP000269883">
    <property type="component" value="Chromosome"/>
</dbReference>
<evidence type="ECO:0000259" key="6">
    <source>
        <dbReference type="PROSITE" id="PS51186"/>
    </source>
</evidence>
<dbReference type="KEGG" id="dfl:DFE_0922"/>
<dbReference type="Gene3D" id="3.40.630.30">
    <property type="match status" value="1"/>
</dbReference>
<protein>
    <recommendedName>
        <fullName evidence="5">[Ribosomal protein bS18]-alanine N-acetyltransferase</fullName>
        <ecNumber evidence="5">2.3.1.266</ecNumber>
    </recommendedName>
</protein>
<organism evidence="7 8">
    <name type="scientific">Desulfovibrio ferrophilus</name>
    <dbReference type="NCBI Taxonomy" id="241368"/>
    <lineage>
        <taxon>Bacteria</taxon>
        <taxon>Pseudomonadati</taxon>
        <taxon>Thermodesulfobacteriota</taxon>
        <taxon>Desulfovibrionia</taxon>
        <taxon>Desulfovibrionales</taxon>
        <taxon>Desulfovibrionaceae</taxon>
        <taxon>Desulfovibrio</taxon>
    </lineage>
</organism>
<comment type="subcellular location">
    <subcellularLocation>
        <location evidence="5">Cytoplasm</location>
    </subcellularLocation>
</comment>
<keyword evidence="2 5" id="KW-0963">Cytoplasm</keyword>
<evidence type="ECO:0000256" key="1">
    <source>
        <dbReference type="ARBA" id="ARBA00005395"/>
    </source>
</evidence>
<accession>A0A2Z6AWS4</accession>
<dbReference type="EC" id="2.3.1.266" evidence="5"/>
<dbReference type="AlphaFoldDB" id="A0A2Z6AWS4"/>
<dbReference type="CDD" id="cd04301">
    <property type="entry name" value="NAT_SF"/>
    <property type="match status" value="1"/>
</dbReference>
<comment type="similarity">
    <text evidence="1 5">Belongs to the acetyltransferase family. RimI subfamily.</text>
</comment>
<proteinExistence type="inferred from homology"/>
<dbReference type="GO" id="GO:0005737">
    <property type="term" value="C:cytoplasm"/>
    <property type="evidence" value="ECO:0007669"/>
    <property type="project" value="UniProtKB-SubCell"/>
</dbReference>